<dbReference type="InterPro" id="IPR036086">
    <property type="entry name" value="ParB/Sulfiredoxin_sf"/>
</dbReference>
<protein>
    <submittedName>
        <fullName evidence="4">ParB N-terminal domain-containing protein</fullName>
    </submittedName>
    <submittedName>
        <fullName evidence="2">ParB-like nuclease domain</fullName>
    </submittedName>
</protein>
<dbReference type="Proteomes" id="UP000244140">
    <property type="component" value="Unassembled WGS sequence"/>
</dbReference>
<dbReference type="CDD" id="cd16404">
    <property type="entry name" value="pNOB8_ParB_N_like"/>
    <property type="match status" value="1"/>
</dbReference>
<dbReference type="Proteomes" id="UP001221642">
    <property type="component" value="Chromosome"/>
</dbReference>
<evidence type="ECO:0000313" key="5">
    <source>
        <dbReference type="EMBL" id="WER42941.1"/>
    </source>
</evidence>
<evidence type="ECO:0000313" key="8">
    <source>
        <dbReference type="Proteomes" id="UP000305511"/>
    </source>
</evidence>
<dbReference type="Proteomes" id="UP000305511">
    <property type="component" value="Unassembled WGS sequence"/>
</dbReference>
<dbReference type="Proteomes" id="UP000254396">
    <property type="component" value="Unassembled WGS sequence"/>
</dbReference>
<reference evidence="4 9" key="4">
    <citation type="submission" date="2023-02" db="EMBL/GenBank/DDBJ databases">
        <title>Results of the 2020 Genomic Proficiency Test for the network of European Union Reference Laboratory for Antimicrobial Resistance assessing whole genome sequencing capacities.</title>
        <authorList>
            <person name="Hoffmann M."/>
            <person name="Luo Y."/>
            <person name="Sorensen L.H."/>
            <person name="Pedersen S.K."/>
            <person name="Hendriksen R.S."/>
        </authorList>
    </citation>
    <scope>NUCLEOTIDE SEQUENCE [LARGE SCALE GENOMIC DNA]</scope>
    <source>
        <strain evidence="4 9">GENOMIC22-006</strain>
    </source>
</reference>
<name>A0A4U3KSQ2_ENTFL</name>
<evidence type="ECO:0000313" key="9">
    <source>
        <dbReference type="Proteomes" id="UP001221642"/>
    </source>
</evidence>
<evidence type="ECO:0000313" key="10">
    <source>
        <dbReference type="Proteomes" id="UP001222182"/>
    </source>
</evidence>
<evidence type="ECO:0000313" key="3">
    <source>
        <dbReference type="EMBL" id="TKK63906.1"/>
    </source>
</evidence>
<dbReference type="Gene3D" id="3.90.1530.10">
    <property type="entry name" value="Conserved hypothetical protein from pyrococcus furiosus pfu- 392566-001, ParB domain"/>
    <property type="match status" value="1"/>
</dbReference>
<dbReference type="SUPFAM" id="SSF110849">
    <property type="entry name" value="ParB/Sulfiredoxin"/>
    <property type="match status" value="1"/>
</dbReference>
<reference evidence="1 6" key="1">
    <citation type="submission" date="2018-04" db="EMBL/GenBank/DDBJ databases">
        <authorList>
            <person name="Van Tyne D."/>
        </authorList>
    </citation>
    <scope>NUCLEOTIDE SEQUENCE [LARGE SCALE GENOMIC DNA]</scope>
    <source>
        <strain evidence="1 6">B2535</strain>
    </source>
</reference>
<organism evidence="3 8">
    <name type="scientific">Enterococcus faecalis</name>
    <name type="common">Streptococcus faecalis</name>
    <dbReference type="NCBI Taxonomy" id="1351"/>
    <lineage>
        <taxon>Bacteria</taxon>
        <taxon>Bacillati</taxon>
        <taxon>Bacillota</taxon>
        <taxon>Bacilli</taxon>
        <taxon>Lactobacillales</taxon>
        <taxon>Enterococcaceae</taxon>
        <taxon>Enterococcus</taxon>
    </lineage>
</organism>
<reference evidence="5 10" key="5">
    <citation type="submission" date="2023-03" db="EMBL/GenBank/DDBJ databases">
        <title>Complete genome sequence of an Enterococcus faecalis urinary isolate.</title>
        <authorList>
            <person name="Brauer A.L."/>
            <person name="Armbruster C.E."/>
        </authorList>
    </citation>
    <scope>NUCLEOTIDE SEQUENCE [LARGE SCALE GENOMIC DNA]</scope>
    <source>
        <strain evidence="5 10">3143</strain>
    </source>
</reference>
<dbReference type="EMBL" id="UGIX01000001">
    <property type="protein sequence ID" value="STP63650.1"/>
    <property type="molecule type" value="Genomic_DNA"/>
</dbReference>
<gene>
    <name evidence="1" type="ORF">DAI13_00535</name>
    <name evidence="3" type="ORF">EY666_17695</name>
    <name evidence="2" type="ORF">NCTC13379_00494</name>
    <name evidence="5" type="ORF">P0083_01055</name>
    <name evidence="4" type="ORF">P0D81_00795</name>
</gene>
<sequence length="271" mass="32334">MDREMSDIYITEEYEMFSFLRSNREVTLNKKLENSILQKGIIRPIIVNSTMQIIDGQHRYSIARKYGLPVPYYVSVNKEMNDIIKINNTACKWRVIDYINKYVILGNEEYKKLKDLHIENNKIPLVELVSVCMGSWTRQNKMMTEVKNGMFSFYNYEELKNLLNEYNELKKNTQIKDAGAVFQAYFNLSSIMKYNQKWFIKKVNGLEISRKVLGIRQPEKVLKLFLETYNDNLKKNSNINHDMRYHLDLKHRAVIDDEINFKRVDPKKFKQ</sequence>
<dbReference type="Proteomes" id="UP001222182">
    <property type="component" value="Chromosome"/>
</dbReference>
<dbReference type="EMBL" id="CP119528">
    <property type="protein sequence ID" value="WER42941.1"/>
    <property type="molecule type" value="Genomic_DNA"/>
</dbReference>
<accession>A0A4U3KSQ2</accession>
<dbReference type="EMBL" id="PZZH01000001">
    <property type="protein sequence ID" value="PTN76340.1"/>
    <property type="molecule type" value="Genomic_DNA"/>
</dbReference>
<reference evidence="3 8" key="3">
    <citation type="submission" date="2019-02" db="EMBL/GenBank/DDBJ databases">
        <title>Bacteria dissemination in different level of health care in South Africa: the effectiveness of infections prevention and control.</title>
        <authorList>
            <person name="Shobo C."/>
            <person name="Amoako D.G."/>
            <person name="Allam M."/>
            <person name="Ismail A."/>
            <person name="Bester L.A."/>
            <person name="Essack S.Y."/>
        </authorList>
    </citation>
    <scope>NUCLEOTIDE SEQUENCE [LARGE SCALE GENOMIC DNA]</scope>
    <source>
        <strain evidence="3 8">2SIL2</strain>
    </source>
</reference>
<reference evidence="2 7" key="2">
    <citation type="submission" date="2018-06" db="EMBL/GenBank/DDBJ databases">
        <authorList>
            <consortium name="Pathogen Informatics"/>
            <person name="Doyle S."/>
        </authorList>
    </citation>
    <scope>NUCLEOTIDE SEQUENCE [LARGE SCALE GENOMIC DNA]</scope>
    <source>
        <strain evidence="2 7">NCTC13379</strain>
    </source>
</reference>
<evidence type="ECO:0000313" key="2">
    <source>
        <dbReference type="EMBL" id="STP63650.1"/>
    </source>
</evidence>
<evidence type="ECO:0000313" key="1">
    <source>
        <dbReference type="EMBL" id="PTN76340.1"/>
    </source>
</evidence>
<dbReference type="RefSeq" id="WP_002373786.1">
    <property type="nucleotide sequence ID" value="NZ_AP031218.1"/>
</dbReference>
<evidence type="ECO:0000313" key="6">
    <source>
        <dbReference type="Proteomes" id="UP000244140"/>
    </source>
</evidence>
<evidence type="ECO:0000313" key="4">
    <source>
        <dbReference type="EMBL" id="WEH22601.1"/>
    </source>
</evidence>
<proteinExistence type="predicted"/>
<evidence type="ECO:0000313" key="7">
    <source>
        <dbReference type="Proteomes" id="UP000254396"/>
    </source>
</evidence>
<dbReference type="EMBL" id="CP119159">
    <property type="protein sequence ID" value="WEH22601.1"/>
    <property type="molecule type" value="Genomic_DNA"/>
</dbReference>
<dbReference type="EMBL" id="SIYF01000579">
    <property type="protein sequence ID" value="TKK63906.1"/>
    <property type="molecule type" value="Genomic_DNA"/>
</dbReference>
<dbReference type="AlphaFoldDB" id="A0A4U3KSQ2"/>